<gene>
    <name evidence="3" type="ORF">ENL31_00600</name>
</gene>
<dbReference type="InterPro" id="IPR058817">
    <property type="entry name" value="DUF8155_C"/>
</dbReference>
<dbReference type="InterPro" id="IPR058468">
    <property type="entry name" value="DUF8155_N"/>
</dbReference>
<organism evidence="3">
    <name type="scientific">Candidatus Aciduliprofundum boonei</name>
    <dbReference type="NCBI Taxonomy" id="379547"/>
    <lineage>
        <taxon>Archaea</taxon>
        <taxon>Methanobacteriati</taxon>
        <taxon>Thermoplasmatota</taxon>
        <taxon>DHVE2 group</taxon>
        <taxon>Candidatus Aciduliprofundum</taxon>
    </lineage>
</organism>
<evidence type="ECO:0000313" key="3">
    <source>
        <dbReference type="EMBL" id="HHE75610.1"/>
    </source>
</evidence>
<feature type="domain" description="DUF8155" evidence="1">
    <location>
        <begin position="18"/>
        <end position="139"/>
    </location>
</feature>
<sequence>MIKIAKFEDTYLYAPKKSYYSFFNSPYIGHRSATAVDVYSSTPMLPIEEGKVKEIKKVNPPRHIDADLDYLIIIQFYDLCLKVLHVRPDVKIGEKLYLGDSLGQHIRSGFFRKWSDNHAHYELRKCNDAYRARGAYPLKPIIIKDIPVSLNNEFIVMEKKEEYLWLKSIKKSRKGMTPLGGSSYWIEGGIPHYGYGAIFGKFEKLSFWGLELSPQKIYEDIALFSTNFKIKANGKEVKGIGAYCRNPRIKLIGGNFDVGERIRLKIEPLPFQNAK</sequence>
<dbReference type="Pfam" id="PF26483">
    <property type="entry name" value="DUF8155_C"/>
    <property type="match status" value="1"/>
</dbReference>
<dbReference type="Pfam" id="PF26482">
    <property type="entry name" value="DUF8155"/>
    <property type="match status" value="1"/>
</dbReference>
<dbReference type="Proteomes" id="UP000886130">
    <property type="component" value="Unassembled WGS sequence"/>
</dbReference>
<feature type="domain" description="DUF8155" evidence="2">
    <location>
        <begin position="147"/>
        <end position="267"/>
    </location>
</feature>
<dbReference type="InterPro" id="IPR011055">
    <property type="entry name" value="Dup_hybrid_motif"/>
</dbReference>
<comment type="caution">
    <text evidence="3">The sequence shown here is derived from an EMBL/GenBank/DDBJ whole genome shotgun (WGS) entry which is preliminary data.</text>
</comment>
<evidence type="ECO:0000259" key="1">
    <source>
        <dbReference type="Pfam" id="PF26482"/>
    </source>
</evidence>
<dbReference type="Gene3D" id="2.70.70.10">
    <property type="entry name" value="Glucose Permease (Domain IIA)"/>
    <property type="match status" value="1"/>
</dbReference>
<reference evidence="3" key="1">
    <citation type="journal article" date="2020" name="mSystems">
        <title>Genome- and Community-Level Interaction Insights into Carbon Utilization and Element Cycling Functions of Hydrothermarchaeota in Hydrothermal Sediment.</title>
        <authorList>
            <person name="Zhou Z."/>
            <person name="Liu Y."/>
            <person name="Xu W."/>
            <person name="Pan J."/>
            <person name="Luo Z.H."/>
            <person name="Li M."/>
        </authorList>
    </citation>
    <scope>NUCLEOTIDE SEQUENCE [LARGE SCALE GENOMIC DNA]</scope>
    <source>
        <strain evidence="3">HyVt-85</strain>
    </source>
</reference>
<accession>A0A7J3T952</accession>
<proteinExistence type="predicted"/>
<dbReference type="EMBL" id="DRTM01000045">
    <property type="protein sequence ID" value="HHE75610.1"/>
    <property type="molecule type" value="Genomic_DNA"/>
</dbReference>
<evidence type="ECO:0000259" key="2">
    <source>
        <dbReference type="Pfam" id="PF26483"/>
    </source>
</evidence>
<dbReference type="AlphaFoldDB" id="A0A7J3T952"/>
<protein>
    <recommendedName>
        <fullName evidence="4">Peptidase M23 domain-containing protein</fullName>
    </recommendedName>
</protein>
<evidence type="ECO:0008006" key="4">
    <source>
        <dbReference type="Google" id="ProtNLM"/>
    </source>
</evidence>
<name>A0A7J3T952_9ARCH</name>